<evidence type="ECO:0000313" key="2">
    <source>
        <dbReference type="Proteomes" id="UP000792457"/>
    </source>
</evidence>
<evidence type="ECO:0000313" key="1">
    <source>
        <dbReference type="EMBL" id="KAG8237307.1"/>
    </source>
</evidence>
<accession>A0A8K0P8R1</accession>
<dbReference type="AlphaFoldDB" id="A0A8K0P8R1"/>
<proteinExistence type="predicted"/>
<reference evidence="1" key="2">
    <citation type="submission" date="2017-10" db="EMBL/GenBank/DDBJ databases">
        <title>Ladona fulva Genome sequencing and assembly.</title>
        <authorList>
            <person name="Murali S."/>
            <person name="Richards S."/>
            <person name="Bandaranaike D."/>
            <person name="Bellair M."/>
            <person name="Blankenburg K."/>
            <person name="Chao H."/>
            <person name="Dinh H."/>
            <person name="Doddapaneni H."/>
            <person name="Dugan-Rocha S."/>
            <person name="Elkadiri S."/>
            <person name="Gnanaolivu R."/>
            <person name="Hernandez B."/>
            <person name="Skinner E."/>
            <person name="Javaid M."/>
            <person name="Lee S."/>
            <person name="Li M."/>
            <person name="Ming W."/>
            <person name="Munidasa M."/>
            <person name="Muniz J."/>
            <person name="Nguyen L."/>
            <person name="Hughes D."/>
            <person name="Osuji N."/>
            <person name="Pu L.-L."/>
            <person name="Puazo M."/>
            <person name="Qu C."/>
            <person name="Quiroz J."/>
            <person name="Raj R."/>
            <person name="Weissenberger G."/>
            <person name="Xin Y."/>
            <person name="Zou X."/>
            <person name="Han Y."/>
            <person name="Worley K."/>
            <person name="Muzny D."/>
            <person name="Gibbs R."/>
        </authorList>
    </citation>
    <scope>NUCLEOTIDE SEQUENCE</scope>
    <source>
        <strain evidence="1">Sampled in the wild</strain>
    </source>
</reference>
<evidence type="ECO:0008006" key="3">
    <source>
        <dbReference type="Google" id="ProtNLM"/>
    </source>
</evidence>
<dbReference type="PANTHER" id="PTHR46599:SF3">
    <property type="entry name" value="PIGGYBAC TRANSPOSABLE ELEMENT-DERIVED PROTEIN 4"/>
    <property type="match status" value="1"/>
</dbReference>
<dbReference type="EMBL" id="KZ309149">
    <property type="protein sequence ID" value="KAG8237307.1"/>
    <property type="molecule type" value="Genomic_DNA"/>
</dbReference>
<name>A0A8K0P8R1_LADFU</name>
<keyword evidence="2" id="KW-1185">Reference proteome</keyword>
<organism evidence="1 2">
    <name type="scientific">Ladona fulva</name>
    <name type="common">Scarce chaser dragonfly</name>
    <name type="synonym">Libellula fulva</name>
    <dbReference type="NCBI Taxonomy" id="123851"/>
    <lineage>
        <taxon>Eukaryota</taxon>
        <taxon>Metazoa</taxon>
        <taxon>Ecdysozoa</taxon>
        <taxon>Arthropoda</taxon>
        <taxon>Hexapoda</taxon>
        <taxon>Insecta</taxon>
        <taxon>Pterygota</taxon>
        <taxon>Palaeoptera</taxon>
        <taxon>Odonata</taxon>
        <taxon>Epiprocta</taxon>
        <taxon>Anisoptera</taxon>
        <taxon>Libelluloidea</taxon>
        <taxon>Libellulidae</taxon>
        <taxon>Ladona</taxon>
    </lineage>
</organism>
<sequence>MGGVDRQDQQLACFHVMRKFMKGYKKIFFYKFDIALFNSYTLYSKFSNVKKKSITSFHLDVAQELLAKVTLPNYKVRGRPSHGDTPVRLQAKNWGHFPEHIPPTAKMQHPTKRCHVCFKNNVRSETTWQCKQCQVPLHLPECFEKYHTLTDY</sequence>
<reference evidence="1" key="1">
    <citation type="submission" date="2013-04" db="EMBL/GenBank/DDBJ databases">
        <authorList>
            <person name="Qu J."/>
            <person name="Murali S.C."/>
            <person name="Bandaranaike D."/>
            <person name="Bellair M."/>
            <person name="Blankenburg K."/>
            <person name="Chao H."/>
            <person name="Dinh H."/>
            <person name="Doddapaneni H."/>
            <person name="Downs B."/>
            <person name="Dugan-Rocha S."/>
            <person name="Elkadiri S."/>
            <person name="Gnanaolivu R.D."/>
            <person name="Hernandez B."/>
            <person name="Javaid M."/>
            <person name="Jayaseelan J.C."/>
            <person name="Lee S."/>
            <person name="Li M."/>
            <person name="Ming W."/>
            <person name="Munidasa M."/>
            <person name="Muniz J."/>
            <person name="Nguyen L."/>
            <person name="Ongeri F."/>
            <person name="Osuji N."/>
            <person name="Pu L.-L."/>
            <person name="Puazo M."/>
            <person name="Qu C."/>
            <person name="Quiroz J."/>
            <person name="Raj R."/>
            <person name="Weissenberger G."/>
            <person name="Xin Y."/>
            <person name="Zou X."/>
            <person name="Han Y."/>
            <person name="Richards S."/>
            <person name="Worley K."/>
            <person name="Muzny D."/>
            <person name="Gibbs R."/>
        </authorList>
    </citation>
    <scope>NUCLEOTIDE SEQUENCE</scope>
    <source>
        <strain evidence="1">Sampled in the wild</strain>
    </source>
</reference>
<protein>
    <recommendedName>
        <fullName evidence="3">PiggyBac transposable element-derived protein domain-containing protein</fullName>
    </recommendedName>
</protein>
<dbReference type="Proteomes" id="UP000792457">
    <property type="component" value="Unassembled WGS sequence"/>
</dbReference>
<dbReference type="PANTHER" id="PTHR46599">
    <property type="entry name" value="PIGGYBAC TRANSPOSABLE ELEMENT-DERIVED PROTEIN 4"/>
    <property type="match status" value="1"/>
</dbReference>
<gene>
    <name evidence="1" type="ORF">J437_LFUL016169</name>
</gene>
<dbReference type="OrthoDB" id="8194810at2759"/>
<comment type="caution">
    <text evidence="1">The sequence shown here is derived from an EMBL/GenBank/DDBJ whole genome shotgun (WGS) entry which is preliminary data.</text>
</comment>